<dbReference type="Proteomes" id="UP000886998">
    <property type="component" value="Unassembled WGS sequence"/>
</dbReference>
<proteinExistence type="predicted"/>
<reference evidence="1" key="1">
    <citation type="submission" date="2020-08" db="EMBL/GenBank/DDBJ databases">
        <title>Multicomponent nature underlies the extraordinary mechanical properties of spider dragline silk.</title>
        <authorList>
            <person name="Kono N."/>
            <person name="Nakamura H."/>
            <person name="Mori M."/>
            <person name="Yoshida Y."/>
            <person name="Ohtoshi R."/>
            <person name="Malay A.D."/>
            <person name="Moran D.A.P."/>
            <person name="Tomita M."/>
            <person name="Numata K."/>
            <person name="Arakawa K."/>
        </authorList>
    </citation>
    <scope>NUCLEOTIDE SEQUENCE</scope>
</reference>
<keyword evidence="2" id="KW-1185">Reference proteome</keyword>
<evidence type="ECO:0000313" key="2">
    <source>
        <dbReference type="Proteomes" id="UP000886998"/>
    </source>
</evidence>
<dbReference type="AlphaFoldDB" id="A0A8X7C768"/>
<accession>A0A8X7C768</accession>
<evidence type="ECO:0000313" key="1">
    <source>
        <dbReference type="EMBL" id="GFY60106.1"/>
    </source>
</evidence>
<sequence>MPVGKLSLNSECGTEPDCLYTCALEIAFLAKHHRSPTWLDITVDGTADFLVFTKGELSARFLIRLAVALVTSDRHVVPSVHAPNTFDGTFRTISQESHIDHPYGHRANG</sequence>
<dbReference type="EMBL" id="BMAV01012979">
    <property type="protein sequence ID" value="GFY60106.1"/>
    <property type="molecule type" value="Genomic_DNA"/>
</dbReference>
<organism evidence="1 2">
    <name type="scientific">Trichonephila inaurata madagascariensis</name>
    <dbReference type="NCBI Taxonomy" id="2747483"/>
    <lineage>
        <taxon>Eukaryota</taxon>
        <taxon>Metazoa</taxon>
        <taxon>Ecdysozoa</taxon>
        <taxon>Arthropoda</taxon>
        <taxon>Chelicerata</taxon>
        <taxon>Arachnida</taxon>
        <taxon>Araneae</taxon>
        <taxon>Araneomorphae</taxon>
        <taxon>Entelegynae</taxon>
        <taxon>Araneoidea</taxon>
        <taxon>Nephilidae</taxon>
        <taxon>Trichonephila</taxon>
        <taxon>Trichonephila inaurata</taxon>
    </lineage>
</organism>
<name>A0A8X7C768_9ARAC</name>
<protein>
    <submittedName>
        <fullName evidence="1">Uncharacterized protein</fullName>
    </submittedName>
</protein>
<comment type="caution">
    <text evidence="1">The sequence shown here is derived from an EMBL/GenBank/DDBJ whole genome shotgun (WGS) entry which is preliminary data.</text>
</comment>
<gene>
    <name evidence="1" type="ORF">TNIN_296711</name>
</gene>